<dbReference type="Gene3D" id="3.30.70.1170">
    <property type="entry name" value="Sun protein, domain 3"/>
    <property type="match status" value="1"/>
</dbReference>
<dbReference type="GO" id="GO:0008168">
    <property type="term" value="F:methyltransferase activity"/>
    <property type="evidence" value="ECO:0007669"/>
    <property type="project" value="UniProtKB-KW"/>
</dbReference>
<dbReference type="InterPro" id="IPR054728">
    <property type="entry name" value="RsmB-like_ferredoxin"/>
</dbReference>
<feature type="active site" description="Nucleophile" evidence="13">
    <location>
        <position position="384"/>
    </location>
</feature>
<dbReference type="InterPro" id="IPR006027">
    <property type="entry name" value="NusB_RsmB_TIM44"/>
</dbReference>
<comment type="function">
    <text evidence="1">Specifically methylates the cytosine at position 967 (m5C967) of 16S rRNA.</text>
</comment>
<dbReference type="SUPFAM" id="SSF48013">
    <property type="entry name" value="NusB-like"/>
    <property type="match status" value="1"/>
</dbReference>
<evidence type="ECO:0000256" key="8">
    <source>
        <dbReference type="ARBA" id="ARBA00022691"/>
    </source>
</evidence>
<keyword evidence="7 13" id="KW-0808">Transferase</keyword>
<evidence type="ECO:0000313" key="16">
    <source>
        <dbReference type="Proteomes" id="UP001652394"/>
    </source>
</evidence>
<dbReference type="RefSeq" id="WP_059066206.1">
    <property type="nucleotide sequence ID" value="NZ_JAOQJX010000018.1"/>
</dbReference>
<feature type="binding site" evidence="13">
    <location>
        <begin position="262"/>
        <end position="268"/>
    </location>
    <ligand>
        <name>S-adenosyl-L-methionine</name>
        <dbReference type="ChEBI" id="CHEBI:59789"/>
    </ligand>
</feature>
<dbReference type="InterPro" id="IPR001678">
    <property type="entry name" value="MeTrfase_RsmB-F_NOP2_dom"/>
</dbReference>
<dbReference type="PRINTS" id="PR02008">
    <property type="entry name" value="RCMTFAMILY"/>
</dbReference>
<evidence type="ECO:0000256" key="9">
    <source>
        <dbReference type="ARBA" id="ARBA00022884"/>
    </source>
</evidence>
<evidence type="ECO:0000256" key="6">
    <source>
        <dbReference type="ARBA" id="ARBA00022603"/>
    </source>
</evidence>
<comment type="similarity">
    <text evidence="13">Belongs to the class I-like SAM-binding methyltransferase superfamily. RsmB/NOP family.</text>
</comment>
<keyword evidence="9 13" id="KW-0694">RNA-binding</keyword>
<dbReference type="NCBIfam" id="TIGR00563">
    <property type="entry name" value="rsmB"/>
    <property type="match status" value="1"/>
</dbReference>
<organism evidence="15 16">
    <name type="scientific">Faecalicatena acetigenes</name>
    <dbReference type="NCBI Taxonomy" id="2981790"/>
    <lineage>
        <taxon>Bacteria</taxon>
        <taxon>Bacillati</taxon>
        <taxon>Bacillota</taxon>
        <taxon>Clostridia</taxon>
        <taxon>Lachnospirales</taxon>
        <taxon>Lachnospiraceae</taxon>
        <taxon>Faecalicatena</taxon>
    </lineage>
</organism>
<feature type="binding site" evidence="13">
    <location>
        <position position="331"/>
    </location>
    <ligand>
        <name>S-adenosyl-L-methionine</name>
        <dbReference type="ChEBI" id="CHEBI:59789"/>
    </ligand>
</feature>
<evidence type="ECO:0000256" key="12">
    <source>
        <dbReference type="ARBA" id="ARBA00047283"/>
    </source>
</evidence>
<keyword evidence="5" id="KW-0698">rRNA processing</keyword>
<evidence type="ECO:0000256" key="10">
    <source>
        <dbReference type="ARBA" id="ARBA00030399"/>
    </source>
</evidence>
<keyword evidence="4" id="KW-0963">Cytoplasm</keyword>
<dbReference type="PROSITE" id="PS51686">
    <property type="entry name" value="SAM_MT_RSMB_NOP"/>
    <property type="match status" value="1"/>
</dbReference>
<dbReference type="GO" id="GO:0032259">
    <property type="term" value="P:methylation"/>
    <property type="evidence" value="ECO:0007669"/>
    <property type="project" value="UniProtKB-KW"/>
</dbReference>
<evidence type="ECO:0000256" key="3">
    <source>
        <dbReference type="ARBA" id="ARBA00012140"/>
    </source>
</evidence>
<dbReference type="CDD" id="cd02440">
    <property type="entry name" value="AdoMet_MTases"/>
    <property type="match status" value="1"/>
</dbReference>
<evidence type="ECO:0000256" key="5">
    <source>
        <dbReference type="ARBA" id="ARBA00022552"/>
    </source>
</evidence>
<comment type="caution">
    <text evidence="15">The sequence shown here is derived from an EMBL/GenBank/DDBJ whole genome shotgun (WGS) entry which is preliminary data.</text>
</comment>
<dbReference type="EC" id="2.1.1.176" evidence="3"/>
<proteinExistence type="inferred from homology"/>
<dbReference type="InterPro" id="IPR035926">
    <property type="entry name" value="NusB-like_sf"/>
</dbReference>
<dbReference type="InterPro" id="IPR004573">
    <property type="entry name" value="rRNA_ssu_MeTfrase_B"/>
</dbReference>
<dbReference type="InterPro" id="IPR049560">
    <property type="entry name" value="MeTrfase_RsmB-F_NOP2_cat"/>
</dbReference>
<evidence type="ECO:0000313" key="15">
    <source>
        <dbReference type="EMBL" id="MCU6748219.1"/>
    </source>
</evidence>
<keyword evidence="6 13" id="KW-0489">Methyltransferase</keyword>
<dbReference type="InterPro" id="IPR029063">
    <property type="entry name" value="SAM-dependent_MTases_sf"/>
</dbReference>
<keyword evidence="8 13" id="KW-0949">S-adenosyl-L-methionine</keyword>
<evidence type="ECO:0000256" key="7">
    <source>
        <dbReference type="ARBA" id="ARBA00022679"/>
    </source>
</evidence>
<accession>A0ABT2TD66</accession>
<evidence type="ECO:0000256" key="4">
    <source>
        <dbReference type="ARBA" id="ARBA00022490"/>
    </source>
</evidence>
<protein>
    <recommendedName>
        <fullName evidence="3">16S rRNA (cytosine(967)-C(5))-methyltransferase</fullName>
        <ecNumber evidence="3">2.1.1.176</ecNumber>
    </recommendedName>
    <alternativeName>
        <fullName evidence="10">16S rRNA m5C967 methyltransferase</fullName>
    </alternativeName>
    <alternativeName>
        <fullName evidence="11">rRNA (cytosine-C(5)-)-methyltransferase RsmB</fullName>
    </alternativeName>
</protein>
<evidence type="ECO:0000256" key="1">
    <source>
        <dbReference type="ARBA" id="ARBA00002724"/>
    </source>
</evidence>
<dbReference type="Pfam" id="PF01029">
    <property type="entry name" value="NusB"/>
    <property type="match status" value="1"/>
</dbReference>
<name>A0ABT2TD66_9FIRM</name>
<evidence type="ECO:0000256" key="13">
    <source>
        <dbReference type="PROSITE-ProRule" id="PRU01023"/>
    </source>
</evidence>
<reference evidence="15 16" key="1">
    <citation type="journal article" date="2021" name="ISME Commun">
        <title>Automated analysis of genomic sequences facilitates high-throughput and comprehensive description of bacteria.</title>
        <authorList>
            <person name="Hitch T.C.A."/>
        </authorList>
    </citation>
    <scope>NUCLEOTIDE SEQUENCE [LARGE SCALE GENOMIC DNA]</scope>
    <source>
        <strain evidence="15 16">H2_18</strain>
    </source>
</reference>
<feature type="binding site" evidence="13">
    <location>
        <position position="286"/>
    </location>
    <ligand>
        <name>S-adenosyl-L-methionine</name>
        <dbReference type="ChEBI" id="CHEBI:59789"/>
    </ligand>
</feature>
<dbReference type="NCBIfam" id="NF011494">
    <property type="entry name" value="PRK14902.1"/>
    <property type="match status" value="1"/>
</dbReference>
<dbReference type="InterPro" id="IPR023267">
    <property type="entry name" value="RCMT"/>
</dbReference>
<dbReference type="Gene3D" id="1.10.940.10">
    <property type="entry name" value="NusB-like"/>
    <property type="match status" value="1"/>
</dbReference>
<dbReference type="Pfam" id="PF01189">
    <property type="entry name" value="Methyltr_RsmB-F"/>
    <property type="match status" value="1"/>
</dbReference>
<comment type="subcellular location">
    <subcellularLocation>
        <location evidence="2">Cytoplasm</location>
    </subcellularLocation>
</comment>
<dbReference type="Pfam" id="PF22458">
    <property type="entry name" value="RsmF-B_ferredox"/>
    <property type="match status" value="1"/>
</dbReference>
<dbReference type="SUPFAM" id="SSF53335">
    <property type="entry name" value="S-adenosyl-L-methionine-dependent methyltransferases"/>
    <property type="match status" value="1"/>
</dbReference>
<dbReference type="Gene3D" id="3.40.50.150">
    <property type="entry name" value="Vaccinia Virus protein VP39"/>
    <property type="match status" value="1"/>
</dbReference>
<sequence>MTKPVSERELVLAILLEVLEKGQYSHIVLSRTLEKYQYLEKKERAFITRVTEGTLEHLIEIDYILDYFSKVKVKKMKPVIRGILRSAVYQLKYMDSIPDPAVCNEAVKLAVKKGFANLKGFVNGVLRNVARNLEQVEYPEEERKALSVKYSMPEWILEMWERDMPFSVIEKIAASFQQEIPVTIRCNQEKTSPEQLKAALEAEGVTVEEHPYLPSAFRISGYDYLKNLLCFRKGWFVVQDISSMLAVEAAQVKENDQVLDVCAAPGGKALYLAEKLKGTGMVEARDLTMYKTGLIEENIARTGFQNIKAVCKDAAVLDEETIGSADIVLADLPCSGLGVLGKKTDLKYKVSPAGMKELVLLQRRILHTVQNYVKPGGTLLYSTCTIHKEENEENVHWFLKEHPAFVLEDIRKDLCLELQSSVNEEGWLQLLPGIHDSDGFFIARLRRRQESDKI</sequence>
<feature type="domain" description="SAM-dependent MTase RsmB/NOP-type" evidence="14">
    <location>
        <begin position="172"/>
        <end position="448"/>
    </location>
</feature>
<evidence type="ECO:0000256" key="11">
    <source>
        <dbReference type="ARBA" id="ARBA00031088"/>
    </source>
</evidence>
<gene>
    <name evidence="15" type="primary">rsmB</name>
    <name evidence="15" type="ORF">OCV51_11230</name>
</gene>
<dbReference type="Proteomes" id="UP001652394">
    <property type="component" value="Unassembled WGS sequence"/>
</dbReference>
<dbReference type="PANTHER" id="PTHR22807">
    <property type="entry name" value="NOP2 YEAST -RELATED NOL1/NOP2/FMU SUN DOMAIN-CONTAINING"/>
    <property type="match status" value="1"/>
</dbReference>
<feature type="binding site" evidence="13">
    <location>
        <position position="313"/>
    </location>
    <ligand>
        <name>S-adenosyl-L-methionine</name>
        <dbReference type="ChEBI" id="CHEBI:59789"/>
    </ligand>
</feature>
<evidence type="ECO:0000259" key="14">
    <source>
        <dbReference type="PROSITE" id="PS51686"/>
    </source>
</evidence>
<keyword evidence="16" id="KW-1185">Reference proteome</keyword>
<dbReference type="EMBL" id="JAOQJX010000018">
    <property type="protein sequence ID" value="MCU6748219.1"/>
    <property type="molecule type" value="Genomic_DNA"/>
</dbReference>
<comment type="catalytic activity">
    <reaction evidence="12">
        <text>cytidine(967) in 16S rRNA + S-adenosyl-L-methionine = 5-methylcytidine(967) in 16S rRNA + S-adenosyl-L-homocysteine + H(+)</text>
        <dbReference type="Rhea" id="RHEA:42748"/>
        <dbReference type="Rhea" id="RHEA-COMP:10219"/>
        <dbReference type="Rhea" id="RHEA-COMP:10220"/>
        <dbReference type="ChEBI" id="CHEBI:15378"/>
        <dbReference type="ChEBI" id="CHEBI:57856"/>
        <dbReference type="ChEBI" id="CHEBI:59789"/>
        <dbReference type="ChEBI" id="CHEBI:74483"/>
        <dbReference type="ChEBI" id="CHEBI:82748"/>
        <dbReference type="EC" id="2.1.1.176"/>
    </reaction>
</comment>
<evidence type="ECO:0000256" key="2">
    <source>
        <dbReference type="ARBA" id="ARBA00004496"/>
    </source>
</evidence>
<dbReference type="PANTHER" id="PTHR22807:SF53">
    <property type="entry name" value="RIBOSOMAL RNA SMALL SUBUNIT METHYLTRANSFERASE B-RELATED"/>
    <property type="match status" value="1"/>
</dbReference>